<keyword evidence="1" id="KW-0347">Helicase</keyword>
<dbReference type="PANTHER" id="PTHR42834:SF1">
    <property type="entry name" value="ENDONUCLEASE_EXONUCLEASE_PHOSPHATASE FAMILY PROTEIN (AFU_ORTHOLOGUE AFUA_3G09210)"/>
    <property type="match status" value="1"/>
</dbReference>
<dbReference type="Gene3D" id="2.40.50.140">
    <property type="entry name" value="Nucleic acid-binding proteins"/>
    <property type="match status" value="1"/>
</dbReference>
<dbReference type="Gene3D" id="2.60.40.4070">
    <property type="match status" value="1"/>
</dbReference>
<proteinExistence type="predicted"/>
<gene>
    <name evidence="1" type="ORF">XE03_0137</name>
</gene>
<dbReference type="AlphaFoldDB" id="A0A101I368"/>
<dbReference type="InterPro" id="IPR012340">
    <property type="entry name" value="NA-bd_OB-fold"/>
</dbReference>
<dbReference type="PANTHER" id="PTHR42834">
    <property type="entry name" value="ENDONUCLEASE/EXONUCLEASE/PHOSPHATASE FAMILY PROTEIN (AFU_ORTHOLOGUE AFUA_3G09210)"/>
    <property type="match status" value="1"/>
</dbReference>
<dbReference type="EMBL" id="LGGX01000001">
    <property type="protein sequence ID" value="KUK88131.1"/>
    <property type="molecule type" value="Genomic_DNA"/>
</dbReference>
<evidence type="ECO:0000313" key="1">
    <source>
        <dbReference type="EMBL" id="KUK88131.1"/>
    </source>
</evidence>
<keyword evidence="1" id="KW-0547">Nucleotide-binding</keyword>
<dbReference type="GO" id="GO:0004386">
    <property type="term" value="F:helicase activity"/>
    <property type="evidence" value="ECO:0007669"/>
    <property type="project" value="UniProtKB-KW"/>
</dbReference>
<reference evidence="2" key="1">
    <citation type="journal article" date="2015" name="MBio">
        <title>Genome-Resolved Metagenomic Analysis Reveals Roles for Candidate Phyla and Other Microbial Community Members in Biogeochemical Transformations in Oil Reservoirs.</title>
        <authorList>
            <person name="Hu P."/>
            <person name="Tom L."/>
            <person name="Singh A."/>
            <person name="Thomas B.C."/>
            <person name="Baker B.J."/>
            <person name="Piceno Y.M."/>
            <person name="Andersen G.L."/>
            <person name="Banfield J.F."/>
        </authorList>
    </citation>
    <scope>NUCLEOTIDE SEQUENCE [LARGE SCALE GENOMIC DNA]</scope>
</reference>
<organism evidence="1 2">
    <name type="scientific">candidate division TA06 bacterium 34_109</name>
    <dbReference type="NCBI Taxonomy" id="1635277"/>
    <lineage>
        <taxon>Bacteria</taxon>
        <taxon>Bacteria division TA06</taxon>
    </lineage>
</organism>
<keyword evidence="1" id="KW-0067">ATP-binding</keyword>
<keyword evidence="1" id="KW-0378">Hydrolase</keyword>
<sequence length="657" mass="72637">MKYLFLFFSIVSLFKVSFGLTIYDVQYTENISGASPYEGQTVTISGIVTRVFGVNVYIQDDTLPWHGVLIYNPPTPVEVGDSVIVTGQVVEYNGKTEISNPTSLTVLAKSVKVPGPVLVKTGEAGKEKYEGMFLQVENCTVTQITSEREWQVDDGSGPMIIYEDNSYPVTVEALNDTFIFIRGCMDEYNGKFELKPYGNDDVLKTIDGSGLVNVNPKFFNDSSYNDIRVDLIPNVDTIYGTIKYLKLVFNKRLLADSIKVLCDSSFILFDSSKITIDTTSTTTTVNINDILFKDTVKIYVKNYYFTNSDTVKLYTGVSSSQLLPVSSFFIMKETPFSNVMNISEVQSTNDGYNSKYVNQVVSVKGVVNGASNVFSPTATSTGFFIQDESGGVNIYSSSDPANQKFKEGFEVIVRGVVTEYNGLTEIKYSSPDTDVYVINDTFAYIQPEELKNSQGISEIVEGKLLKVVYGKILTYPVDAGTGKNFQVQNGYSVIDVRINQSTGLYQDEIMDSIVPGKIVDVVGIGGQYDSQSPYTSGYQLLVRKKSDINILSLPEDSNTSVSLFPNPFSPDYGQVLRIEVKGLNEERFTLKVYDINGKHVRTLGENQPGSGIYLWDGKDKNGGLCNLGIYILNVTRTDSKGYTSSITKPVVISTKLK</sequence>
<dbReference type="CDD" id="cd04486">
    <property type="entry name" value="YhcR_OBF_like"/>
    <property type="match status" value="1"/>
</dbReference>
<comment type="caution">
    <text evidence="1">The sequence shown here is derived from an EMBL/GenBank/DDBJ whole genome shotgun (WGS) entry which is preliminary data.</text>
</comment>
<evidence type="ECO:0000313" key="2">
    <source>
        <dbReference type="Proteomes" id="UP000053467"/>
    </source>
</evidence>
<protein>
    <submittedName>
        <fullName evidence="1">Nucleic acid binding OB-fold tRNA/helicase-type</fullName>
    </submittedName>
</protein>
<accession>A0A101I368</accession>
<dbReference type="Proteomes" id="UP000053467">
    <property type="component" value="Unassembled WGS sequence"/>
</dbReference>
<name>A0A101I368_UNCT6</name>